<dbReference type="EMBL" id="LR699119">
    <property type="protein sequence ID" value="VVC75855.1"/>
    <property type="molecule type" value="Genomic_DNA"/>
</dbReference>
<dbReference type="InterPro" id="IPR004843">
    <property type="entry name" value="Calcineurin-like_PHP"/>
</dbReference>
<dbReference type="Pfam" id="PF00149">
    <property type="entry name" value="Metallophos"/>
    <property type="match status" value="1"/>
</dbReference>
<feature type="binding site" evidence="10">
    <location>
        <position position="45"/>
    </location>
    <ligand>
        <name>Mn(2+)</name>
        <dbReference type="ChEBI" id="CHEBI:29035"/>
        <label>2</label>
    </ligand>
</feature>
<evidence type="ECO:0000256" key="7">
    <source>
        <dbReference type="ARBA" id="ARBA00023098"/>
    </source>
</evidence>
<keyword evidence="8 10" id="KW-0472">Membrane</keyword>
<comment type="catalytic activity">
    <reaction evidence="10">
        <text>UDP-2-N,3-O-bis[(3R)-3-hydroxytetradecanoyl]-alpha-D-glucosamine + H2O = 2-N,3-O-bis[(3R)-3-hydroxytetradecanoyl]-alpha-D-glucosaminyl 1-phosphate + UMP + 2 H(+)</text>
        <dbReference type="Rhea" id="RHEA:25213"/>
        <dbReference type="ChEBI" id="CHEBI:15377"/>
        <dbReference type="ChEBI" id="CHEBI:15378"/>
        <dbReference type="ChEBI" id="CHEBI:57865"/>
        <dbReference type="ChEBI" id="CHEBI:57957"/>
        <dbReference type="ChEBI" id="CHEBI:78847"/>
        <dbReference type="EC" id="3.6.1.54"/>
    </reaction>
</comment>
<dbReference type="GO" id="GO:0009245">
    <property type="term" value="P:lipid A biosynthetic process"/>
    <property type="evidence" value="ECO:0007669"/>
    <property type="project" value="UniProtKB-UniRule"/>
</dbReference>
<feature type="binding site" evidence="10">
    <location>
        <position position="168"/>
    </location>
    <ligand>
        <name>substrate</name>
    </ligand>
</feature>
<keyword evidence="7 10" id="KW-0443">Lipid metabolism</keyword>
<dbReference type="InterPro" id="IPR043461">
    <property type="entry name" value="LpxH-like"/>
</dbReference>
<dbReference type="KEGG" id="asip:AQUSIP_11520"/>
<comment type="cofactor">
    <cofactor evidence="10">
        <name>Mn(2+)</name>
        <dbReference type="ChEBI" id="CHEBI:29035"/>
    </cofactor>
    <text evidence="10">Binds 2 Mn(2+) ions per subunit in a binuclear metal center.</text>
</comment>
<evidence type="ECO:0000313" key="13">
    <source>
        <dbReference type="Proteomes" id="UP000324194"/>
    </source>
</evidence>
<evidence type="ECO:0000256" key="1">
    <source>
        <dbReference type="ARBA" id="ARBA00022475"/>
    </source>
</evidence>
<reference evidence="12 13" key="1">
    <citation type="submission" date="2019-08" db="EMBL/GenBank/DDBJ databases">
        <authorList>
            <person name="Guy L."/>
        </authorList>
    </citation>
    <scope>NUCLEOTIDE SEQUENCE [LARGE SCALE GENOMIC DNA]</scope>
    <source>
        <strain evidence="12 13">SGT-108</strain>
    </source>
</reference>
<feature type="binding site" evidence="10">
    <location>
        <position position="118"/>
    </location>
    <ligand>
        <name>Mn(2+)</name>
        <dbReference type="ChEBI" id="CHEBI:29035"/>
        <label>2</label>
    </ligand>
</feature>
<dbReference type="UniPathway" id="UPA00359">
    <property type="reaction ID" value="UER00480"/>
</dbReference>
<dbReference type="AlphaFoldDB" id="A0A5E4PGZ5"/>
<comment type="pathway">
    <text evidence="10">Glycolipid biosynthesis; lipid IV(A) biosynthesis; lipid IV(A) from (3R)-3-hydroxytetradecanoyl-[acyl-carrier-protein] and UDP-N-acetyl-alpha-D-glucosamine: step 4/6.</text>
</comment>
<dbReference type="InterPro" id="IPR010138">
    <property type="entry name" value="UDP-diacylglucosamine_Hdrlase"/>
</dbReference>
<proteinExistence type="inferred from homology"/>
<dbReference type="NCBIfam" id="NF003743">
    <property type="entry name" value="PRK05340.1"/>
    <property type="match status" value="1"/>
</dbReference>
<feature type="domain" description="Calcineurin-like phosphoesterase" evidence="11">
    <location>
        <begin position="6"/>
        <end position="203"/>
    </location>
</feature>
<accession>A0A5E4PGZ5</accession>
<feature type="binding site" evidence="10">
    <location>
        <position position="12"/>
    </location>
    <ligand>
        <name>Mn(2+)</name>
        <dbReference type="ChEBI" id="CHEBI:29035"/>
        <label>1</label>
    </ligand>
</feature>
<dbReference type="Proteomes" id="UP000324194">
    <property type="component" value="Chromosome 1"/>
</dbReference>
<comment type="similarity">
    <text evidence="10">Belongs to the LpxH family.</text>
</comment>
<dbReference type="PANTHER" id="PTHR34990:SF1">
    <property type="entry name" value="UDP-2,3-DIACYLGLUCOSAMINE HYDROLASE"/>
    <property type="match status" value="1"/>
</dbReference>
<dbReference type="GO" id="GO:0005737">
    <property type="term" value="C:cytoplasm"/>
    <property type="evidence" value="ECO:0007669"/>
    <property type="project" value="InterPro"/>
</dbReference>
<dbReference type="PANTHER" id="PTHR34990">
    <property type="entry name" value="UDP-2,3-DIACYLGLUCOSAMINE HYDROLASE-RELATED"/>
    <property type="match status" value="1"/>
</dbReference>
<evidence type="ECO:0000256" key="5">
    <source>
        <dbReference type="ARBA" id="ARBA00022723"/>
    </source>
</evidence>
<dbReference type="InterPro" id="IPR029052">
    <property type="entry name" value="Metallo-depent_PP-like"/>
</dbReference>
<evidence type="ECO:0000313" key="12">
    <source>
        <dbReference type="EMBL" id="VVC75855.1"/>
    </source>
</evidence>
<evidence type="ECO:0000259" key="11">
    <source>
        <dbReference type="Pfam" id="PF00149"/>
    </source>
</evidence>
<evidence type="ECO:0000256" key="9">
    <source>
        <dbReference type="ARBA" id="ARBA00023211"/>
    </source>
</evidence>
<name>A0A5E4PGZ5_9COXI</name>
<keyword evidence="4 10" id="KW-0441">Lipid A biosynthesis</keyword>
<sequence>MADMRKTIFISDLHLDETHPEAAEKFIQMTRDLGSDTDAVYILGDLFEVWIGDDENTLFQQQIKQALKSLVHKGVPVYFMHGNRDFLVGGRFLDETGCRLLPDETRIKVYQTDALIMHGDTLCTKDIDYLKARKVMRNLFLQKIFLLLPLVIRKKIAAAMRAKSRQHTASASSEVMDVTPDAVTEIFRKHKVSCLVHGHTHRPDIHVLEFERARVFRIVLGAWHERGNMLVWDAAGNRQLVDF</sequence>
<dbReference type="Gene3D" id="3.60.21.10">
    <property type="match status" value="1"/>
</dbReference>
<evidence type="ECO:0000256" key="10">
    <source>
        <dbReference type="HAMAP-Rule" id="MF_00575"/>
    </source>
</evidence>
<dbReference type="HAMAP" id="MF_00575">
    <property type="entry name" value="LpxH"/>
    <property type="match status" value="1"/>
</dbReference>
<evidence type="ECO:0000256" key="6">
    <source>
        <dbReference type="ARBA" id="ARBA00022801"/>
    </source>
</evidence>
<feature type="binding site" evidence="10">
    <location>
        <position position="199"/>
    </location>
    <ligand>
        <name>Mn(2+)</name>
        <dbReference type="ChEBI" id="CHEBI:29035"/>
        <label>2</label>
    </ligand>
</feature>
<gene>
    <name evidence="10 12" type="primary">lpxH</name>
    <name evidence="12" type="ORF">AQUSIP_11520</name>
</gene>
<keyword evidence="6 10" id="KW-0378">Hydrolase</keyword>
<keyword evidence="1 10" id="KW-1003">Cell membrane</keyword>
<keyword evidence="2 10" id="KW-0444">Lipid biosynthesis</keyword>
<evidence type="ECO:0000256" key="4">
    <source>
        <dbReference type="ARBA" id="ARBA00022556"/>
    </source>
</evidence>
<keyword evidence="13" id="KW-1185">Reference proteome</keyword>
<feature type="binding site" evidence="10">
    <location>
        <position position="14"/>
    </location>
    <ligand>
        <name>Mn(2+)</name>
        <dbReference type="ChEBI" id="CHEBI:29035"/>
        <label>1</label>
    </ligand>
</feature>
<feature type="binding site" evidence="10">
    <location>
        <position position="199"/>
    </location>
    <ligand>
        <name>substrate</name>
    </ligand>
</feature>
<evidence type="ECO:0000256" key="2">
    <source>
        <dbReference type="ARBA" id="ARBA00022516"/>
    </source>
</evidence>
<protein>
    <recommendedName>
        <fullName evidence="10">UDP-2,3-diacylglucosamine hydrolase</fullName>
        <ecNumber evidence="10">3.6.1.54</ecNumber>
    </recommendedName>
    <alternativeName>
        <fullName evidence="10">UDP-2,3-diacylglucosamine diphosphatase</fullName>
    </alternativeName>
</protein>
<organism evidence="12 13">
    <name type="scientific">Aquicella siphonis</name>
    <dbReference type="NCBI Taxonomy" id="254247"/>
    <lineage>
        <taxon>Bacteria</taxon>
        <taxon>Pseudomonadati</taxon>
        <taxon>Pseudomonadota</taxon>
        <taxon>Gammaproteobacteria</taxon>
        <taxon>Legionellales</taxon>
        <taxon>Coxiellaceae</taxon>
        <taxon>Aquicella</taxon>
    </lineage>
</organism>
<dbReference type="GO" id="GO:0019897">
    <property type="term" value="C:extrinsic component of plasma membrane"/>
    <property type="evidence" value="ECO:0007669"/>
    <property type="project" value="UniProtKB-UniRule"/>
</dbReference>
<dbReference type="EC" id="3.6.1.54" evidence="10"/>
<feature type="binding site" evidence="10">
    <location>
        <begin position="83"/>
        <end position="84"/>
    </location>
    <ligand>
        <name>substrate</name>
    </ligand>
</feature>
<feature type="binding site" evidence="10">
    <location>
        <position position="126"/>
    </location>
    <ligand>
        <name>substrate</name>
    </ligand>
</feature>
<comment type="caution">
    <text evidence="10">Lacks conserved residue(s) required for the propagation of feature annotation.</text>
</comment>
<keyword evidence="3 10" id="KW-0997">Cell inner membrane</keyword>
<evidence type="ECO:0000256" key="3">
    <source>
        <dbReference type="ARBA" id="ARBA00022519"/>
    </source>
</evidence>
<feature type="binding site" evidence="10">
    <location>
        <position position="83"/>
    </location>
    <ligand>
        <name>Mn(2+)</name>
        <dbReference type="ChEBI" id="CHEBI:29035"/>
        <label>2</label>
    </ligand>
</feature>
<dbReference type="NCBIfam" id="TIGR01854">
    <property type="entry name" value="lipid_A_lpxH"/>
    <property type="match status" value="1"/>
</dbReference>
<feature type="binding site" evidence="10">
    <location>
        <position position="45"/>
    </location>
    <ligand>
        <name>Mn(2+)</name>
        <dbReference type="ChEBI" id="CHEBI:29035"/>
        <label>1</label>
    </ligand>
</feature>
<evidence type="ECO:0000256" key="8">
    <source>
        <dbReference type="ARBA" id="ARBA00023136"/>
    </source>
</evidence>
<dbReference type="CDD" id="cd07398">
    <property type="entry name" value="MPP_YbbF-LpxH"/>
    <property type="match status" value="1"/>
</dbReference>
<comment type="subcellular location">
    <subcellularLocation>
        <location evidence="10">Cell inner membrane</location>
        <topology evidence="10">Peripheral membrane protein</topology>
        <orientation evidence="10">Cytoplasmic side</orientation>
    </subcellularLocation>
</comment>
<dbReference type="GO" id="GO:0008758">
    <property type="term" value="F:UDP-2,3-diacylglucosamine hydrolase activity"/>
    <property type="evidence" value="ECO:0007669"/>
    <property type="project" value="UniProtKB-UniRule"/>
</dbReference>
<feature type="binding site" evidence="10">
    <location>
        <position position="164"/>
    </location>
    <ligand>
        <name>substrate</name>
    </ligand>
</feature>
<dbReference type="SUPFAM" id="SSF56300">
    <property type="entry name" value="Metallo-dependent phosphatases"/>
    <property type="match status" value="1"/>
</dbReference>
<keyword evidence="9 10" id="KW-0464">Manganese</keyword>
<comment type="function">
    <text evidence="10">Hydrolyzes the pyrophosphate bond of UDP-2,3-diacylglucosamine to yield 2,3-diacylglucosamine 1-phosphate (lipid X) and UMP by catalyzing the attack of water at the alpha-P atom. Involved in the biosynthesis of lipid A, a phosphorylated glycolipid that anchors the lipopolysaccharide to the outer membrane of the cell.</text>
</comment>
<dbReference type="GO" id="GO:0030145">
    <property type="term" value="F:manganese ion binding"/>
    <property type="evidence" value="ECO:0007669"/>
    <property type="project" value="UniProtKB-UniRule"/>
</dbReference>
<feature type="binding site" evidence="10">
    <location>
        <position position="201"/>
    </location>
    <ligand>
        <name>Mn(2+)</name>
        <dbReference type="ChEBI" id="CHEBI:29035"/>
        <label>1</label>
    </ligand>
</feature>
<keyword evidence="5 10" id="KW-0479">Metal-binding</keyword>